<reference evidence="3" key="1">
    <citation type="journal article" date="2019" name="Int. J. Syst. Evol. Microbiol.">
        <title>The Global Catalogue of Microorganisms (GCM) 10K type strain sequencing project: providing services to taxonomists for standard genome sequencing and annotation.</title>
        <authorList>
            <consortium name="The Broad Institute Genomics Platform"/>
            <consortium name="The Broad Institute Genome Sequencing Center for Infectious Disease"/>
            <person name="Wu L."/>
            <person name="Ma J."/>
        </authorList>
    </citation>
    <scope>NUCLEOTIDE SEQUENCE [LARGE SCALE GENOMIC DNA]</scope>
    <source>
        <strain evidence="3">CCM 7855</strain>
    </source>
</reference>
<sequence length="459" mass="49519">MPSLSVNSKRGLVIVLVAAAAIASAAITWKVGADHDAGVAATEDRLPTRPQDLAVRPELQWVLNTERLAGNSVDRPLNFPSGMKSAGITTGAVGAGDQVIVAAVGHPLYGRYDTEDGRGIVVDSATLVGVDRQTGKPLWRRGIGHVEQCSDSYRRGTIACWDIDRVMFIDVATGHVRSETTTDFLMTYADVIGGVAYVTGRRTGIDRRSVVMTAGTVDDPDSAFRREYDVTGHDSYVAETLPASDTFTIVESIYGPVQYRTTAYDLDSGRKRFVFDGDVRAAGEGLFHADDLAHQRLSLLDRNGVPIARLGSTAWMVYPPPTSAPFAPAVLDGGVYDPESGAFLWRDPVLNSGGVSAFVGTTMIVSSPDDQTIVGFDSRSGRRQWTTPWRDAYWMTGGLTDGRYFVFADYVGMHSSDATTGQILWTIRLPTGIDSRGVTVEDAGGDILRTTAKAVSLWR</sequence>
<evidence type="ECO:0000313" key="2">
    <source>
        <dbReference type="EMBL" id="GGF24114.1"/>
    </source>
</evidence>
<organism evidence="2 3">
    <name type="scientific">Williamsia phyllosphaerae</name>
    <dbReference type="NCBI Taxonomy" id="885042"/>
    <lineage>
        <taxon>Bacteria</taxon>
        <taxon>Bacillati</taxon>
        <taxon>Actinomycetota</taxon>
        <taxon>Actinomycetes</taxon>
        <taxon>Mycobacteriales</taxon>
        <taxon>Nocardiaceae</taxon>
        <taxon>Williamsia</taxon>
    </lineage>
</organism>
<proteinExistence type="predicted"/>
<gene>
    <name evidence="2" type="ORF">GCM10007298_20040</name>
</gene>
<comment type="caution">
    <text evidence="2">The sequence shown here is derived from an EMBL/GenBank/DDBJ whole genome shotgun (WGS) entry which is preliminary data.</text>
</comment>
<dbReference type="Proteomes" id="UP000632454">
    <property type="component" value="Unassembled WGS sequence"/>
</dbReference>
<name>A0ABQ1UPR3_9NOCA</name>
<evidence type="ECO:0000313" key="3">
    <source>
        <dbReference type="Proteomes" id="UP000632454"/>
    </source>
</evidence>
<dbReference type="InterPro" id="IPR011047">
    <property type="entry name" value="Quinoprotein_ADH-like_sf"/>
</dbReference>
<dbReference type="Gene3D" id="2.130.10.10">
    <property type="entry name" value="YVTN repeat-like/Quinoprotein amine dehydrogenase"/>
    <property type="match status" value="1"/>
</dbReference>
<feature type="domain" description="Pyrrolo-quinoline quinone repeat" evidence="1">
    <location>
        <begin position="370"/>
        <end position="434"/>
    </location>
</feature>
<dbReference type="InterPro" id="IPR002372">
    <property type="entry name" value="PQQ_rpt_dom"/>
</dbReference>
<keyword evidence="3" id="KW-1185">Reference proteome</keyword>
<accession>A0ABQ1UPR3</accession>
<dbReference type="InterPro" id="IPR015943">
    <property type="entry name" value="WD40/YVTN_repeat-like_dom_sf"/>
</dbReference>
<evidence type="ECO:0000259" key="1">
    <source>
        <dbReference type="Pfam" id="PF13360"/>
    </source>
</evidence>
<protein>
    <recommendedName>
        <fullName evidence="1">Pyrrolo-quinoline quinone repeat domain-containing protein</fullName>
    </recommendedName>
</protein>
<dbReference type="SUPFAM" id="SSF50998">
    <property type="entry name" value="Quinoprotein alcohol dehydrogenase-like"/>
    <property type="match status" value="1"/>
</dbReference>
<dbReference type="Pfam" id="PF13360">
    <property type="entry name" value="PQQ_2"/>
    <property type="match status" value="1"/>
</dbReference>
<dbReference type="EMBL" id="BMCS01000001">
    <property type="protein sequence ID" value="GGF24114.1"/>
    <property type="molecule type" value="Genomic_DNA"/>
</dbReference>